<reference evidence="2" key="1">
    <citation type="journal article" date="2018" name="BMC Genomics">
        <title>Genomic insights into host adaptation between the wheat stripe rust pathogen (Puccinia striiformis f. sp. tritici) and the barley stripe rust pathogen (Puccinia striiformis f. sp. hordei).</title>
        <authorList>
            <person name="Xia C."/>
            <person name="Wang M."/>
            <person name="Yin C."/>
            <person name="Cornejo O.E."/>
            <person name="Hulbert S.H."/>
            <person name="Chen X."/>
        </authorList>
    </citation>
    <scope>NUCLEOTIDE SEQUENCE [LARGE SCALE GENOMIC DNA]</scope>
    <source>
        <strain evidence="2">93-210</strain>
    </source>
</reference>
<proteinExistence type="predicted"/>
<accession>A0ACC0DZE0</accession>
<reference evidence="1 2" key="3">
    <citation type="journal article" date="2022" name="Microbiol. Spectr.">
        <title>Folding features and dynamics of 3D genome architecture in plant fungal pathogens.</title>
        <authorList>
            <person name="Xia C."/>
        </authorList>
    </citation>
    <scope>NUCLEOTIDE SEQUENCE [LARGE SCALE GENOMIC DNA]</scope>
    <source>
        <strain evidence="1 2">93-210</strain>
    </source>
</reference>
<protein>
    <submittedName>
        <fullName evidence="1">Uncharacterized protein</fullName>
    </submittedName>
</protein>
<dbReference type="Proteomes" id="UP001060170">
    <property type="component" value="Chromosome 13"/>
</dbReference>
<comment type="caution">
    <text evidence="1">The sequence shown here is derived from an EMBL/GenBank/DDBJ whole genome shotgun (WGS) entry which is preliminary data.</text>
</comment>
<evidence type="ECO:0000313" key="1">
    <source>
        <dbReference type="EMBL" id="KAI7941110.1"/>
    </source>
</evidence>
<dbReference type="EMBL" id="CM045877">
    <property type="protein sequence ID" value="KAI7941110.1"/>
    <property type="molecule type" value="Genomic_DNA"/>
</dbReference>
<name>A0ACC0DZE0_9BASI</name>
<keyword evidence="2" id="KW-1185">Reference proteome</keyword>
<reference evidence="2" key="2">
    <citation type="journal article" date="2018" name="Mol. Plant Microbe Interact.">
        <title>Genome sequence resources for the wheat stripe rust pathogen (Puccinia striiformis f. sp. tritici) and the barley stripe rust pathogen (Puccinia striiformis f. sp. hordei).</title>
        <authorList>
            <person name="Xia C."/>
            <person name="Wang M."/>
            <person name="Yin C."/>
            <person name="Cornejo O.E."/>
            <person name="Hulbert S.H."/>
            <person name="Chen X."/>
        </authorList>
    </citation>
    <scope>NUCLEOTIDE SEQUENCE [LARGE SCALE GENOMIC DNA]</scope>
    <source>
        <strain evidence="2">93-210</strain>
    </source>
</reference>
<gene>
    <name evidence="1" type="ORF">MJO28_013395</name>
</gene>
<organism evidence="1 2">
    <name type="scientific">Puccinia striiformis f. sp. tritici</name>
    <dbReference type="NCBI Taxonomy" id="168172"/>
    <lineage>
        <taxon>Eukaryota</taxon>
        <taxon>Fungi</taxon>
        <taxon>Dikarya</taxon>
        <taxon>Basidiomycota</taxon>
        <taxon>Pucciniomycotina</taxon>
        <taxon>Pucciniomycetes</taxon>
        <taxon>Pucciniales</taxon>
        <taxon>Pucciniaceae</taxon>
        <taxon>Puccinia</taxon>
    </lineage>
</organism>
<sequence length="59" mass="6636">MHICSFLDILGGSLVSSAASGQMLGRSHDTLKVILELQEQDRFRYIDSHGLVRIDRFVC</sequence>
<evidence type="ECO:0000313" key="2">
    <source>
        <dbReference type="Proteomes" id="UP001060170"/>
    </source>
</evidence>